<evidence type="ECO:0000313" key="3">
    <source>
        <dbReference type="EMBL" id="GMI29955.1"/>
    </source>
</evidence>
<feature type="domain" description="DUF5703" evidence="2">
    <location>
        <begin position="45"/>
        <end position="228"/>
    </location>
</feature>
<dbReference type="EMBL" id="BRYB01001626">
    <property type="protein sequence ID" value="GMI29955.1"/>
    <property type="molecule type" value="Genomic_DNA"/>
</dbReference>
<dbReference type="Pfam" id="PF18961">
    <property type="entry name" value="DUF5703_N"/>
    <property type="match status" value="1"/>
</dbReference>
<reference evidence="3 4" key="1">
    <citation type="journal article" date="2023" name="Commun. Biol.">
        <title>Genome analysis of Parmales, the sister group of diatoms, reveals the evolutionary specialization of diatoms from phago-mixotrophs to photoautotrophs.</title>
        <authorList>
            <person name="Ban H."/>
            <person name="Sato S."/>
            <person name="Yoshikawa S."/>
            <person name="Yamada K."/>
            <person name="Nakamura Y."/>
            <person name="Ichinomiya M."/>
            <person name="Sato N."/>
            <person name="Blanc-Mathieu R."/>
            <person name="Endo H."/>
            <person name="Kuwata A."/>
            <person name="Ogata H."/>
        </authorList>
    </citation>
    <scope>NUCLEOTIDE SEQUENCE [LARGE SCALE GENOMIC DNA]</scope>
</reference>
<keyword evidence="4" id="KW-1185">Reference proteome</keyword>
<dbReference type="InterPro" id="IPR012341">
    <property type="entry name" value="6hp_glycosidase-like_sf"/>
</dbReference>
<dbReference type="Gene3D" id="1.50.10.10">
    <property type="match status" value="1"/>
</dbReference>
<gene>
    <name evidence="3" type="ORF">TeGR_g8678</name>
</gene>
<keyword evidence="1" id="KW-0732">Signal</keyword>
<evidence type="ECO:0000256" key="1">
    <source>
        <dbReference type="SAM" id="SignalP"/>
    </source>
</evidence>
<organism evidence="3 4">
    <name type="scientific">Tetraparma gracilis</name>
    <dbReference type="NCBI Taxonomy" id="2962635"/>
    <lineage>
        <taxon>Eukaryota</taxon>
        <taxon>Sar</taxon>
        <taxon>Stramenopiles</taxon>
        <taxon>Ochrophyta</taxon>
        <taxon>Bolidophyceae</taxon>
        <taxon>Parmales</taxon>
        <taxon>Triparmaceae</taxon>
        <taxon>Tetraparma</taxon>
    </lineage>
</organism>
<accession>A0ABQ6MQ62</accession>
<dbReference type="InterPro" id="IPR008928">
    <property type="entry name" value="6-hairpin_glycosidase_sf"/>
</dbReference>
<evidence type="ECO:0000313" key="4">
    <source>
        <dbReference type="Proteomes" id="UP001165060"/>
    </source>
</evidence>
<protein>
    <recommendedName>
        <fullName evidence="2">DUF5703 domain-containing protein</fullName>
    </recommendedName>
</protein>
<feature type="chain" id="PRO_5046343830" description="DUF5703 domain-containing protein" evidence="1">
    <location>
        <begin position="20"/>
        <end position="754"/>
    </location>
</feature>
<dbReference type="SUPFAM" id="SSF48208">
    <property type="entry name" value="Six-hairpin glycosidases"/>
    <property type="match status" value="1"/>
</dbReference>
<name>A0ABQ6MQ62_9STRA</name>
<feature type="signal peptide" evidence="1">
    <location>
        <begin position="1"/>
        <end position="19"/>
    </location>
</feature>
<dbReference type="InterPro" id="IPR043757">
    <property type="entry name" value="DUF5703_N"/>
</dbReference>
<dbReference type="Proteomes" id="UP001165060">
    <property type="component" value="Unassembled WGS sequence"/>
</dbReference>
<proteinExistence type="predicted"/>
<evidence type="ECO:0000259" key="2">
    <source>
        <dbReference type="Pfam" id="PF18961"/>
    </source>
</evidence>
<comment type="caution">
    <text evidence="3">The sequence shown here is derived from an EMBL/GenBank/DDBJ whole genome shotgun (WGS) entry which is preliminary data.</text>
</comment>
<sequence>MLVLRLLALPLLACRGVSPVEPPKVTWTDLLPEPGKNQAGQETFANSLPIGNGDMSALVSLASSNATDSATDVNVLLTLQSAWDELAAPYKVGLVVVTHKAPLSSMSSFSLDTSTGTTTVSFDNGETLTIFVDAAVNVLSVVSSASTPLSFSISNMRTSSESTIGPFGDCDNQTRSADVTTGDTFYHENNPDATYVATTLSRLNLDSIKDETWDPITGRASGGQVWSSADGTTVSIAALTSTSGAASLLSDLTTLAASYTLDKATSDAVWEEFWSRSFISVTSATDADSAAAVTRQLQLNRYLQRLQTGTENPIKFNGQSFTATRPPLQDVRDWGGHNWWQNVRLQYYNMLPAGDFDAIKASLFDAYKKMLPYTRAKTAAYWPEFSSTRAASFDEYTSLFGSNHATSYAGSDCSERTDDMPDAHAMDVWNGLNWQGGLDLANLMLDYFAHTLDADFLNDSMDLIAGQLDFYEQLFGGGDSTTTVNVFPSQSIETFQCPGYPADPANCATNDLPTVAGLRLVLERVLDLIDAGDIAPESLGDTDAERWTQFFSRLPAIPTRTTDDGIVKLAPCEVCPDHTNNVENPELYATHPYQIYTVAGAANNDAVDLDLAINAYKTVAYPGDEGWNQMSMDAALLGLAQDARKLVTARATAGSAQGYRFEAFMEHEFDYEPSSDHMANMVNALDYMLMQTNPVDGKVSMFPAWPCDWDVEFKLHAAGGGVVEGKLEGGELAEWKVDGGEGGEDRFTVMKCQQ</sequence>